<evidence type="ECO:0000256" key="8">
    <source>
        <dbReference type="SAM" id="SignalP"/>
    </source>
</evidence>
<evidence type="ECO:0000256" key="4">
    <source>
        <dbReference type="ARBA" id="ARBA00023295"/>
    </source>
</evidence>
<dbReference type="CDD" id="cd08999">
    <property type="entry name" value="GH43_ABN-like"/>
    <property type="match status" value="1"/>
</dbReference>
<dbReference type="EMBL" id="JAPQKS010000004">
    <property type="protein sequence ID" value="KAJ5233085.1"/>
    <property type="molecule type" value="Genomic_DNA"/>
</dbReference>
<dbReference type="Pfam" id="PF04616">
    <property type="entry name" value="Glyco_hydro_43"/>
    <property type="match status" value="1"/>
</dbReference>
<evidence type="ECO:0000313" key="9">
    <source>
        <dbReference type="EMBL" id="KAJ5233085.1"/>
    </source>
</evidence>
<feature type="active site" description="Proton donor" evidence="5">
    <location>
        <position position="236"/>
    </location>
</feature>
<evidence type="ECO:0000256" key="6">
    <source>
        <dbReference type="PIRSR" id="PIRSR606710-2"/>
    </source>
</evidence>
<proteinExistence type="inferred from homology"/>
<keyword evidence="2 8" id="KW-0732">Signal</keyword>
<evidence type="ECO:0000313" key="10">
    <source>
        <dbReference type="Proteomes" id="UP001150941"/>
    </source>
</evidence>
<accession>A0A9W9P102</accession>
<feature type="signal peptide" evidence="8">
    <location>
        <begin position="1"/>
        <end position="24"/>
    </location>
</feature>
<dbReference type="GeneID" id="83202640"/>
<dbReference type="SUPFAM" id="SSF75005">
    <property type="entry name" value="Arabinanase/levansucrase/invertase"/>
    <property type="match status" value="1"/>
</dbReference>
<sequence length="334" mass="35900">MRLVSSSTLSWLVGGLAVLPNAFSAPVLPKRASNIQLGLSADFPDPSIVGTSDGKWYAFGTNGTGRRIQVAESHDFNSWTLLDLDALPTFAPWETGNDNYAPDVIQRKDGKFVMYYSGEAKSDLRHHCVGTAISDKPAGPYIPSITPLACPLDQGGAIDPAGFIDTDSTRYVVYKVDGNSIGHGGTSLVECNNSIEPLVATPIMLQKVLEDGITPIGNPVQILDRNTADGDGPLVEAPNLIFHDGIYFLFYSTHCYTDTAYDVRYATSSSVAGPYTKNNLELVKTGDFGLNSPGGATVCGCGDRMVLHGWCNNHSERCMYHAQLTLSGKRAMLV</sequence>
<name>A0A9W9P102_9EURO</name>
<dbReference type="OrthoDB" id="3879658at2759"/>
<comment type="similarity">
    <text evidence="1 7">Belongs to the glycosyl hydrolase 43 family.</text>
</comment>
<keyword evidence="3 7" id="KW-0378">Hydrolase</keyword>
<dbReference type="GO" id="GO:0004553">
    <property type="term" value="F:hydrolase activity, hydrolyzing O-glycosyl compounds"/>
    <property type="evidence" value="ECO:0007669"/>
    <property type="project" value="InterPro"/>
</dbReference>
<dbReference type="InterPro" id="IPR023296">
    <property type="entry name" value="Glyco_hydro_beta-prop_sf"/>
</dbReference>
<dbReference type="GO" id="GO:0005975">
    <property type="term" value="P:carbohydrate metabolic process"/>
    <property type="evidence" value="ECO:0007669"/>
    <property type="project" value="InterPro"/>
</dbReference>
<feature type="active site" description="Proton acceptor" evidence="5">
    <location>
        <position position="45"/>
    </location>
</feature>
<reference evidence="9" key="1">
    <citation type="submission" date="2022-11" db="EMBL/GenBank/DDBJ databases">
        <authorList>
            <person name="Petersen C."/>
        </authorList>
    </citation>
    <scope>NUCLEOTIDE SEQUENCE</scope>
    <source>
        <strain evidence="9">IBT 19713</strain>
    </source>
</reference>
<keyword evidence="4 7" id="KW-0326">Glycosidase</keyword>
<keyword evidence="10" id="KW-1185">Reference proteome</keyword>
<feature type="chain" id="PRO_5040998987" evidence="8">
    <location>
        <begin position="25"/>
        <end position="334"/>
    </location>
</feature>
<evidence type="ECO:0000256" key="3">
    <source>
        <dbReference type="ARBA" id="ARBA00022801"/>
    </source>
</evidence>
<dbReference type="PANTHER" id="PTHR42812">
    <property type="entry name" value="BETA-XYLOSIDASE"/>
    <property type="match status" value="1"/>
</dbReference>
<dbReference type="Proteomes" id="UP001150941">
    <property type="component" value="Unassembled WGS sequence"/>
</dbReference>
<feature type="site" description="Important for catalytic activity, responsible for pKa modulation of the active site Glu and correct orientation of both the proton donor and substrate" evidence="6">
    <location>
        <position position="159"/>
    </location>
</feature>
<dbReference type="Gene3D" id="2.115.10.20">
    <property type="entry name" value="Glycosyl hydrolase domain, family 43"/>
    <property type="match status" value="1"/>
</dbReference>
<dbReference type="RefSeq" id="XP_058331077.1">
    <property type="nucleotide sequence ID" value="XM_058475337.1"/>
</dbReference>
<evidence type="ECO:0000256" key="5">
    <source>
        <dbReference type="PIRSR" id="PIRSR606710-1"/>
    </source>
</evidence>
<organism evidence="9 10">
    <name type="scientific">Penicillium chermesinum</name>
    <dbReference type="NCBI Taxonomy" id="63820"/>
    <lineage>
        <taxon>Eukaryota</taxon>
        <taxon>Fungi</taxon>
        <taxon>Dikarya</taxon>
        <taxon>Ascomycota</taxon>
        <taxon>Pezizomycotina</taxon>
        <taxon>Eurotiomycetes</taxon>
        <taxon>Eurotiomycetidae</taxon>
        <taxon>Eurotiales</taxon>
        <taxon>Aspergillaceae</taxon>
        <taxon>Penicillium</taxon>
    </lineage>
</organism>
<evidence type="ECO:0000256" key="1">
    <source>
        <dbReference type="ARBA" id="ARBA00009865"/>
    </source>
</evidence>
<comment type="caution">
    <text evidence="9">The sequence shown here is derived from an EMBL/GenBank/DDBJ whole genome shotgun (WGS) entry which is preliminary data.</text>
</comment>
<evidence type="ECO:0000256" key="2">
    <source>
        <dbReference type="ARBA" id="ARBA00022729"/>
    </source>
</evidence>
<dbReference type="AlphaFoldDB" id="A0A9W9P102"/>
<reference evidence="9" key="2">
    <citation type="journal article" date="2023" name="IMA Fungus">
        <title>Comparative genomic study of the Penicillium genus elucidates a diverse pangenome and 15 lateral gene transfer events.</title>
        <authorList>
            <person name="Petersen C."/>
            <person name="Sorensen T."/>
            <person name="Nielsen M.R."/>
            <person name="Sondergaard T.E."/>
            <person name="Sorensen J.L."/>
            <person name="Fitzpatrick D.A."/>
            <person name="Frisvad J.C."/>
            <person name="Nielsen K.L."/>
        </authorList>
    </citation>
    <scope>NUCLEOTIDE SEQUENCE</scope>
    <source>
        <strain evidence="9">IBT 19713</strain>
    </source>
</reference>
<dbReference type="InterPro" id="IPR006710">
    <property type="entry name" value="Glyco_hydro_43"/>
</dbReference>
<gene>
    <name evidence="9" type="ORF">N7468_006041</name>
</gene>
<evidence type="ECO:0000256" key="7">
    <source>
        <dbReference type="RuleBase" id="RU361187"/>
    </source>
</evidence>
<dbReference type="InterPro" id="IPR051795">
    <property type="entry name" value="Glycosyl_Hydrlase_43"/>
</dbReference>
<protein>
    <submittedName>
        <fullName evidence="9">Endo-arabinase</fullName>
    </submittedName>
</protein>
<dbReference type="PANTHER" id="PTHR42812:SF5">
    <property type="entry name" value="ENDO-ARABINASE"/>
    <property type="match status" value="1"/>
</dbReference>